<dbReference type="NCBIfam" id="TIGR00074">
    <property type="entry name" value="hypC_hupF"/>
    <property type="match status" value="1"/>
</dbReference>
<organism evidence="2 4">
    <name type="scientific">Methanosphaera cuniculi</name>
    <dbReference type="NCBI Taxonomy" id="1077256"/>
    <lineage>
        <taxon>Archaea</taxon>
        <taxon>Methanobacteriati</taxon>
        <taxon>Methanobacteriota</taxon>
        <taxon>Methanomada group</taxon>
        <taxon>Methanobacteria</taxon>
        <taxon>Methanobacteriales</taxon>
        <taxon>Methanobacteriaceae</taxon>
        <taxon>Methanosphaera</taxon>
    </lineage>
</organism>
<dbReference type="Proteomes" id="UP000246004">
    <property type="component" value="Unassembled WGS sequence"/>
</dbReference>
<reference evidence="3 5" key="1">
    <citation type="submission" date="2016-04" db="EMBL/GenBank/DDBJ databases">
        <title>Genome sequence of Methanosphaera cuniculi DSM 4103.</title>
        <authorList>
            <person name="Poehlein A."/>
            <person name="Seedorf H."/>
            <person name="Daniel R."/>
        </authorList>
    </citation>
    <scope>NUCLEOTIDE SEQUENCE [LARGE SCALE GENOMIC DNA]</scope>
    <source>
        <strain evidence="3 5">DSM 4103</strain>
    </source>
</reference>
<dbReference type="EMBL" id="LWMS01000047">
    <property type="protein sequence ID" value="PWL07580.1"/>
    <property type="molecule type" value="Genomic_DNA"/>
</dbReference>
<dbReference type="RefSeq" id="WP_095608989.1">
    <property type="nucleotide sequence ID" value="NZ_CAUHCB010000007.1"/>
</dbReference>
<gene>
    <name evidence="3" type="primary">hypC</name>
    <name evidence="2" type="ORF">ASJ82_02215</name>
    <name evidence="3" type="ORF">MSCUN_15550</name>
</gene>
<evidence type="ECO:0000313" key="2">
    <source>
        <dbReference type="EMBL" id="PAV07066.1"/>
    </source>
</evidence>
<name>A0A2A2HCQ6_9EURY</name>
<dbReference type="AlphaFoldDB" id="A0A2A2HCQ6"/>
<dbReference type="OrthoDB" id="43695at2157"/>
<evidence type="ECO:0000313" key="3">
    <source>
        <dbReference type="EMBL" id="PWL07580.1"/>
    </source>
</evidence>
<accession>A0A2A2HCQ6</accession>
<dbReference type="SUPFAM" id="SSF159127">
    <property type="entry name" value="HupF/HypC-like"/>
    <property type="match status" value="1"/>
</dbReference>
<dbReference type="EMBL" id="LMVN01000023">
    <property type="protein sequence ID" value="PAV07066.1"/>
    <property type="molecule type" value="Genomic_DNA"/>
</dbReference>
<dbReference type="Proteomes" id="UP000217528">
    <property type="component" value="Unassembled WGS sequence"/>
</dbReference>
<evidence type="ECO:0000313" key="4">
    <source>
        <dbReference type="Proteomes" id="UP000217528"/>
    </source>
</evidence>
<dbReference type="PANTHER" id="PTHR35177:SF2">
    <property type="entry name" value="HYDROGENASE MATURATION FACTOR HYBG"/>
    <property type="match status" value="1"/>
</dbReference>
<dbReference type="PRINTS" id="PR00445">
    <property type="entry name" value="HUPFHYPC"/>
</dbReference>
<evidence type="ECO:0000313" key="5">
    <source>
        <dbReference type="Proteomes" id="UP000246004"/>
    </source>
</evidence>
<dbReference type="Gene3D" id="2.30.30.140">
    <property type="match status" value="1"/>
</dbReference>
<protein>
    <submittedName>
        <fullName evidence="2 3">Hydrogenase</fullName>
    </submittedName>
</protein>
<dbReference type="Pfam" id="PF01455">
    <property type="entry name" value="HupF_HypC"/>
    <property type="match status" value="1"/>
</dbReference>
<dbReference type="InterPro" id="IPR001109">
    <property type="entry name" value="Hydrogenase_HupF/HypC"/>
</dbReference>
<comment type="similarity">
    <text evidence="1">Belongs to the HupF/HypC family.</text>
</comment>
<evidence type="ECO:0000256" key="1">
    <source>
        <dbReference type="ARBA" id="ARBA00006018"/>
    </source>
</evidence>
<dbReference type="GO" id="GO:1902670">
    <property type="term" value="F:carbon dioxide binding"/>
    <property type="evidence" value="ECO:0007669"/>
    <property type="project" value="TreeGrafter"/>
</dbReference>
<comment type="caution">
    <text evidence="2">The sequence shown here is derived from an EMBL/GenBank/DDBJ whole genome shotgun (WGS) entry which is preliminary data.</text>
</comment>
<proteinExistence type="inferred from homology"/>
<dbReference type="GO" id="GO:0051604">
    <property type="term" value="P:protein maturation"/>
    <property type="evidence" value="ECO:0007669"/>
    <property type="project" value="TreeGrafter"/>
</dbReference>
<dbReference type="GO" id="GO:0005506">
    <property type="term" value="F:iron ion binding"/>
    <property type="evidence" value="ECO:0007669"/>
    <property type="project" value="TreeGrafter"/>
</dbReference>
<sequence>MCIAAPAKIVEIDNNVAICDFGGVKQKAKLDLVEADIGSYVLIHSGYAIDTLTEEAAKESLETWNELFEELENE</sequence>
<keyword evidence="4" id="KW-1185">Reference proteome</keyword>
<reference evidence="2 4" key="2">
    <citation type="journal article" date="2017" name="BMC Genomics">
        <title>Genomic analysis of methanogenic archaea reveals a shift towards energy conservation.</title>
        <authorList>
            <person name="Gilmore S.P."/>
            <person name="Henske J.K."/>
            <person name="Sexton J.A."/>
            <person name="Solomon K.V."/>
            <person name="Seppala S."/>
            <person name="Yoo J.I."/>
            <person name="Huyett L.M."/>
            <person name="Pressman A."/>
            <person name="Cogan J.Z."/>
            <person name="Kivenson V."/>
            <person name="Peng X."/>
            <person name="Tan Y."/>
            <person name="Valentine D.L."/>
            <person name="O'Malley M.A."/>
        </authorList>
    </citation>
    <scope>NUCLEOTIDE SEQUENCE [LARGE SCALE GENOMIC DNA]</scope>
    <source>
        <strain evidence="2 4">1R-7</strain>
    </source>
</reference>
<dbReference type="PANTHER" id="PTHR35177">
    <property type="entry name" value="HYDROGENASE MATURATION FACTOR HYBG"/>
    <property type="match status" value="1"/>
</dbReference>